<organism evidence="4 5">
    <name type="scientific">Asbolus verrucosus</name>
    <name type="common">Desert ironclad beetle</name>
    <dbReference type="NCBI Taxonomy" id="1661398"/>
    <lineage>
        <taxon>Eukaryota</taxon>
        <taxon>Metazoa</taxon>
        <taxon>Ecdysozoa</taxon>
        <taxon>Arthropoda</taxon>
        <taxon>Hexapoda</taxon>
        <taxon>Insecta</taxon>
        <taxon>Pterygota</taxon>
        <taxon>Neoptera</taxon>
        <taxon>Endopterygota</taxon>
        <taxon>Coleoptera</taxon>
        <taxon>Polyphaga</taxon>
        <taxon>Cucujiformia</taxon>
        <taxon>Tenebrionidae</taxon>
        <taxon>Pimeliinae</taxon>
        <taxon>Asbolus</taxon>
    </lineage>
</organism>
<evidence type="ECO:0000313" key="4">
    <source>
        <dbReference type="EMBL" id="RZC36336.1"/>
    </source>
</evidence>
<feature type="domain" description="EGF-like" evidence="3">
    <location>
        <begin position="1127"/>
        <end position="1165"/>
    </location>
</feature>
<feature type="domain" description="EGF-like" evidence="3">
    <location>
        <begin position="1294"/>
        <end position="1331"/>
    </location>
</feature>
<dbReference type="PANTHER" id="PTHR22963">
    <property type="entry name" value="ENDOGLIN-RELATED"/>
    <property type="match status" value="1"/>
</dbReference>
<comment type="caution">
    <text evidence="2">Lacks conserved residue(s) required for the propagation of feature annotation.</text>
</comment>
<feature type="domain" description="EGF-like" evidence="3">
    <location>
        <begin position="443"/>
        <end position="480"/>
    </location>
</feature>
<feature type="disulfide bond" evidence="2">
    <location>
        <begin position="446"/>
        <end position="456"/>
    </location>
</feature>
<feature type="domain" description="EGF-like" evidence="3">
    <location>
        <begin position="597"/>
        <end position="635"/>
    </location>
</feature>
<feature type="domain" description="EGF-like" evidence="3">
    <location>
        <begin position="2010"/>
        <end position="2048"/>
    </location>
</feature>
<dbReference type="OrthoDB" id="4405280at2759"/>
<feature type="domain" description="EGF-like" evidence="3">
    <location>
        <begin position="489"/>
        <end position="527"/>
    </location>
</feature>
<keyword evidence="5" id="KW-1185">Reference proteome</keyword>
<proteinExistence type="predicted"/>
<feature type="disulfide bond" evidence="2">
    <location>
        <begin position="2262"/>
        <end position="2272"/>
    </location>
</feature>
<feature type="disulfide bond" evidence="2">
    <location>
        <begin position="551"/>
        <end position="561"/>
    </location>
</feature>
<comment type="caution">
    <text evidence="4">The sequence shown here is derived from an EMBL/GenBank/DDBJ whole genome shotgun (WGS) entry which is preliminary data.</text>
</comment>
<accession>A0A482VUC7</accession>
<dbReference type="PANTHER" id="PTHR22963:SF39">
    <property type="entry name" value="DUMPY"/>
    <property type="match status" value="1"/>
</dbReference>
<sequence>MLAVHRIVDLNVSVTQNVQIIKLILVRAFVVPMHNVQLLTTAQSALVSQAILAIPSLLVHCRFHHRQTGLLQPHHVSRHHVVLMLSVVRRMVLEPAFALQDIKEIPTTTNVVVAENIHVQELAELSLNVALIITYLPALAPQVLPEIHSSNVDKFTIRQQKGQKIHASHRHAVLIVSVETSTSKQCVLVYLTSSEHLQVVDQSALSVLNVLQTRPASIKNVVTLVLTLAASEPSVAPEIIAQSVLVLLASLEIRLQSVPHKVNTFVLMSVIVVPEPTTERPPSCFPSPCGPNSQCQMSGGVPSCSCLPNYIGAPPNCRPECTISSECSSPLACINLKCRDPCPGSCGASAKCHVLNHIPICTCDEGYTGNPFVQCTLIPTVTKPPIPKDPCNPSPCGPNAQCNNGICTCLPEFIGNPYESCRPECVLSTECNRDKACIRNKCVDPCPGTCGSNARCDVINHIPTCSCPDGYTGDPFTNCRMADEKPLPKTEPCNPSPCGPNSQCKNINDHAVCSCLQGYVGTAPSCRPECVVSTECALTKACVNQKCVDPCPGSCGLGARCEVINHSPICSCPEGQTGDPFQSCRNIPPPPPTPPPQIDPCLPSPCGPNSICRRVGDSPSCSCAEDYTGTPPNCRPECVINPDCPSNLACINNKCKDPCPGSCGVNTECRVISHTVSCSCSPGFMGNPFVQCTVQQNEPINPCEPSPCGSNAICTERNGAGACKCIDDYQGNPYEGCRPECVLSSDCPTNKACIRNKCGDPCPGICGQSAECSVVNHVPTCTCIRDYVGDPFTRCTPSPPVTEPTIYVDPCNPSPCGPYSQCRNVNDQGVCSCLPEYVGSPPNCKPECVVSSECPQNRACHKFKCANPCAGTCGIGARCELHFLQHLNQIHVYHLHVDLMQSVELLVINLPVLVYRIISEHHLTVDLNLVSLKNVEILVQGLVDSTPNAESKITFPFVLVLRDSLEIRSLSVNPNHQNYLKYQRIHAIHHLVEPTLSAGMVYALVYQNIKEILTVAADLKIPRDPCNPSPCGPNSVCRVNNGVAVCSCQPGLIGSPPSCRPECIVSAECPLTRACLNNKCIDPCPGTCGIDANCQVVNHNPICSCPQGMTGDPFTRCTRIPDKPPAPVNPCDPSPCGPNSICQVRGESPACSCLENYVGVPPNCRPECTINPECSSVTACINQKCRDPCPGSCGQNAICSVINHNPVCTCNPGFQGDPFISCIPEIPVKLPSEVLTPCSPSPCGANAVCKERNGAGSCTCLSDYTGNPYEGCRPECIHNSDCPSNKACTRNKCIDPCPGTCGQNAICQVINHSPSCSCIPGYSGDPFRFCIVPSPELAAPLTLVILSLDVTQYHVRLNILSIGKHISNFDILAPPLEPITPLVPINPCLPSPCGPNSQCRDIGGSPSCSCLSQYIGNPPNCRPECTMNPECPSNLACIREKCKDPCPGSCGVAFLITTPHVRALKDILVIPSIAVSLNPKKNLSLQKILAIRHLVEPMLDVIMAFVLVYPNIKVTPTEVVDQNVSLVMIAPEIKHVVEIRTCGQGAVCVVTNHIPMCSCPPGYTGNAFVACRILETPPKRNPCSPSPCGPNSQCREINTQAVCSCVPGYIGSPPTCRPECITSSECSLTQACVNQKCVDPCPGTCGLNAKCQVVNHNPICSCPPDYTGDPFTRCFPKPQEEPLLIPTNPCQPSPCGPNSQCKAVGDSPSCSCIPEFVGSPPNCRPECIANSECALNLACINRKCKDPCPGTCGANAECRVVNHAPNCACIAGFQGDSFVQCTQKPLPPPEPVNPCVPSPCGSNAVCRERNGAGSCVCLPEYFGNPYEGCRPECVLSSDCPSNKACVGNKCVDPCPGTCGQNANCQVINHSPSCTCIPGYTGDPFRYCNLQAIEPLKDETPKNPCQPSPCGPNSQCREINGQAVCSCLPNYIGSPPGCRPECVVSSECAQNKACVNQKCTDPCPGTCGLNANCQVINHSPICSCKPRFTGDPFTRCLPIPPPPVEPVRPLPVNPCVPSPCGANSQCRDVGGSPSCSCLPSFIGSPPNCRPECTINSECAKIHAQDPAELELSVVSLTIHQFVLVLMVIQETHSVIVNQNLKKLNPLFRQILAILHHADPMLVVIMARVVVYLNIREIHTEVVDQNLKNLRTLAIHHLADRIVNAEKLTIKQYALVFLAILVALQLVDPNVSQVPNLKKNHRKFQLTHVSLLHVVQTLNVKKLMAHHPVQYIGNPYEGCRPECSINSDCPSNKACIRNKCQDPCPGTCGTNANCQVINHLPSCTCIPGYTGDPFRYCNLPPERKTVFNVMFIKSYKPTLQLLKTKLHQTPVNHLLVDQTVNAAKLMVKQSVLVCPIMSEALQDADLNVSLVPNALLIKLVLIKNAVTLVQEHVVLTLIVRLLNIVQYAVVNPVIPEIHSPDAFQYHHLLKNLLLSSQILAYRRHVVQTVNVGMLEDLHHALALAGQELNVALSIIPQYVPVLTVLQEIHLVTVNLSLHLNHNKMILVIRHPVVQMPNVTMASAVAYQNIRVILTEVVDPNVSSVLIVQKIRPVSEINAQILVLEHVVKMLNLKLRKIHAIHLLAALTVNVER</sequence>
<protein>
    <recommendedName>
        <fullName evidence="3">EGF-like domain-containing protein</fullName>
    </recommendedName>
</protein>
<feature type="domain" description="EGF-like" evidence="3">
    <location>
        <begin position="1384"/>
        <end position="1422"/>
    </location>
</feature>
<feature type="domain" description="EGF-like" evidence="3">
    <location>
        <begin position="1851"/>
        <end position="1888"/>
    </location>
</feature>
<feature type="domain" description="EGF-like" evidence="3">
    <location>
        <begin position="548"/>
        <end position="582"/>
    </location>
</feature>
<feature type="domain" description="EGF-like" evidence="3">
    <location>
        <begin position="1900"/>
        <end position="1938"/>
    </location>
</feature>
<name>A0A482VUC7_ASBVE</name>
<dbReference type="PROSITE" id="PS01186">
    <property type="entry name" value="EGF_2"/>
    <property type="match status" value="10"/>
</dbReference>
<dbReference type="PROSITE" id="PS50026">
    <property type="entry name" value="EGF_3"/>
    <property type="match status" value="21"/>
</dbReference>
<keyword evidence="1 2" id="KW-1015">Disulfide bond</keyword>
<feature type="domain" description="EGF-like" evidence="3">
    <location>
        <begin position="2259"/>
        <end position="2296"/>
    </location>
</feature>
<feature type="domain" description="EGF-like" evidence="3">
    <location>
        <begin position="699"/>
        <end position="738"/>
    </location>
</feature>
<feature type="domain" description="EGF-like" evidence="3">
    <location>
        <begin position="280"/>
        <end position="318"/>
    </location>
</feature>
<evidence type="ECO:0000313" key="5">
    <source>
        <dbReference type="Proteomes" id="UP000292052"/>
    </source>
</evidence>
<dbReference type="InterPro" id="IPR048407">
    <property type="entry name" value="Dumpy_DPY"/>
</dbReference>
<dbReference type="SMART" id="SM00179">
    <property type="entry name" value="EGF_CA"/>
    <property type="match status" value="7"/>
</dbReference>
<feature type="domain" description="EGF-like" evidence="3">
    <location>
        <begin position="1022"/>
        <end position="1060"/>
    </location>
</feature>
<dbReference type="EMBL" id="QDEB01063094">
    <property type="protein sequence ID" value="RZC36336.1"/>
    <property type="molecule type" value="Genomic_DNA"/>
</dbReference>
<feature type="domain" description="EGF-like" evidence="3">
    <location>
        <begin position="1234"/>
        <end position="1273"/>
    </location>
</feature>
<dbReference type="InterPro" id="IPR000742">
    <property type="entry name" value="EGF"/>
</dbReference>
<evidence type="ECO:0000256" key="1">
    <source>
        <dbReference type="ARBA" id="ARBA00023157"/>
    </source>
</evidence>
<feature type="domain" description="EGF-like" evidence="3">
    <location>
        <begin position="1686"/>
        <end position="1724"/>
    </location>
</feature>
<feature type="disulfide bond" evidence="2">
    <location>
        <begin position="1297"/>
        <end position="1307"/>
    </location>
</feature>
<feature type="disulfide bond" evidence="2">
    <location>
        <begin position="1641"/>
        <end position="1651"/>
    </location>
</feature>
<feature type="domain" description="EGF-like" evidence="3">
    <location>
        <begin position="807"/>
        <end position="845"/>
    </location>
</feature>
<feature type="domain" description="EGF-like" evidence="3">
    <location>
        <begin position="1579"/>
        <end position="1617"/>
    </location>
</feature>
<dbReference type="SUPFAM" id="SSF57184">
    <property type="entry name" value="Growth factor receptor domain"/>
    <property type="match status" value="3"/>
</dbReference>
<keyword evidence="2" id="KW-0245">EGF-like domain</keyword>
<dbReference type="SMART" id="SM00181">
    <property type="entry name" value="EGF"/>
    <property type="match status" value="29"/>
</dbReference>
<evidence type="ECO:0000256" key="2">
    <source>
        <dbReference type="PROSITE-ProRule" id="PRU00076"/>
    </source>
</evidence>
<feature type="domain" description="EGF-like" evidence="3">
    <location>
        <begin position="1638"/>
        <end position="1675"/>
    </location>
</feature>
<feature type="disulfide bond" evidence="2">
    <location>
        <begin position="1854"/>
        <end position="1864"/>
    </location>
</feature>
<dbReference type="InterPro" id="IPR001881">
    <property type="entry name" value="EGF-like_Ca-bd_dom"/>
</dbReference>
<dbReference type="Proteomes" id="UP000292052">
    <property type="component" value="Unassembled WGS sequence"/>
</dbReference>
<dbReference type="SUPFAM" id="SSF90148">
    <property type="entry name" value="DPY module"/>
    <property type="match status" value="12"/>
</dbReference>
<feature type="domain" description="EGF-like" evidence="3">
    <location>
        <begin position="1791"/>
        <end position="1830"/>
    </location>
</feature>
<dbReference type="GO" id="GO:0005509">
    <property type="term" value="F:calcium ion binding"/>
    <property type="evidence" value="ECO:0007669"/>
    <property type="project" value="InterPro"/>
</dbReference>
<dbReference type="InterPro" id="IPR009030">
    <property type="entry name" value="Growth_fac_rcpt_cys_sf"/>
</dbReference>
<dbReference type="Pfam" id="PF21164">
    <property type="entry name" value="Dumpy_DPY"/>
    <property type="match status" value="15"/>
</dbReference>
<dbReference type="Gene3D" id="2.10.25.10">
    <property type="entry name" value="Laminin"/>
    <property type="match status" value="1"/>
</dbReference>
<dbReference type="STRING" id="1661398.A0A482VUC7"/>
<reference evidence="4 5" key="1">
    <citation type="submission" date="2017-03" db="EMBL/GenBank/DDBJ databases">
        <title>Genome of the blue death feigning beetle - Asbolus verrucosus.</title>
        <authorList>
            <person name="Rider S.D."/>
        </authorList>
    </citation>
    <scope>NUCLEOTIDE SEQUENCE [LARGE SCALE GENOMIC DNA]</scope>
    <source>
        <strain evidence="4">Butters</strain>
        <tissue evidence="4">Head and leg muscle</tissue>
    </source>
</reference>
<evidence type="ECO:0000259" key="3">
    <source>
        <dbReference type="PROSITE" id="PS50026"/>
    </source>
</evidence>
<gene>
    <name evidence="4" type="ORF">BDFB_000147</name>
</gene>
<feature type="domain" description="EGF-like" evidence="3">
    <location>
        <begin position="1532"/>
        <end position="1569"/>
    </location>
</feature>